<dbReference type="GO" id="GO:0005811">
    <property type="term" value="C:lipid droplet"/>
    <property type="evidence" value="ECO:0007669"/>
    <property type="project" value="TreeGrafter"/>
</dbReference>
<dbReference type="InterPro" id="IPR020904">
    <property type="entry name" value="Sc_DH/Rdtase_CS"/>
</dbReference>
<evidence type="ECO:0000256" key="3">
    <source>
        <dbReference type="ARBA" id="ARBA00023002"/>
    </source>
</evidence>
<dbReference type="PRINTS" id="PR00080">
    <property type="entry name" value="SDRFAMILY"/>
</dbReference>
<dbReference type="PANTHER" id="PTHR44169">
    <property type="entry name" value="NADPH-DEPENDENT 1-ACYLDIHYDROXYACETONE PHOSPHATE REDUCTASE"/>
    <property type="match status" value="1"/>
</dbReference>
<keyword evidence="6" id="KW-1185">Reference proteome</keyword>
<keyword evidence="3" id="KW-0560">Oxidoreductase</keyword>
<dbReference type="SUPFAM" id="SSF51735">
    <property type="entry name" value="NAD(P)-binding Rossmann-fold domains"/>
    <property type="match status" value="1"/>
</dbReference>
<sequence>MKSVLITGCTPGGIGHVLAKEYHARGLQVFATARKKEVLSDLTALGIETLQLDVSQTDSVKAARDAVASITGGTLNILVNNAGLGKPPGCSVPATDLDLDDVKTVYEANVFGPMRMVQEFAPLLIASSEGRIVNIGSMAGIMPVPFGSAYNSSKAALHAYSNTLRLEMAPFNVQVTTVVTGGVNTSIYEKERPMKASSIYSPIADVVAGGRISLEAMITAETYAKHLVSKTLKRSVAAWMWEGSGAWICWTIDKLFGRTAFDWMFSWSMGLYKLKSIVVADKKKKAD</sequence>
<dbReference type="PROSITE" id="PS00061">
    <property type="entry name" value="ADH_SHORT"/>
    <property type="match status" value="1"/>
</dbReference>
<dbReference type="InterPro" id="IPR036291">
    <property type="entry name" value="NAD(P)-bd_dom_sf"/>
</dbReference>
<reference evidence="5" key="1">
    <citation type="submission" date="2023-03" db="EMBL/GenBank/DDBJ databases">
        <title>Massive genome expansion in bonnet fungi (Mycena s.s.) driven by repeated elements and novel gene families across ecological guilds.</title>
        <authorList>
            <consortium name="Lawrence Berkeley National Laboratory"/>
            <person name="Harder C.B."/>
            <person name="Miyauchi S."/>
            <person name="Viragh M."/>
            <person name="Kuo A."/>
            <person name="Thoen E."/>
            <person name="Andreopoulos B."/>
            <person name="Lu D."/>
            <person name="Skrede I."/>
            <person name="Drula E."/>
            <person name="Henrissat B."/>
            <person name="Morin E."/>
            <person name="Kohler A."/>
            <person name="Barry K."/>
            <person name="LaButti K."/>
            <person name="Morin E."/>
            <person name="Salamov A."/>
            <person name="Lipzen A."/>
            <person name="Mereny Z."/>
            <person name="Hegedus B."/>
            <person name="Baldrian P."/>
            <person name="Stursova M."/>
            <person name="Weitz H."/>
            <person name="Taylor A."/>
            <person name="Grigoriev I.V."/>
            <person name="Nagy L.G."/>
            <person name="Martin F."/>
            <person name="Kauserud H."/>
        </authorList>
    </citation>
    <scope>NUCLEOTIDE SEQUENCE</scope>
    <source>
        <strain evidence="5">9284</strain>
    </source>
</reference>
<dbReference type="GO" id="GO:0006654">
    <property type="term" value="P:phosphatidic acid biosynthetic process"/>
    <property type="evidence" value="ECO:0007669"/>
    <property type="project" value="TreeGrafter"/>
</dbReference>
<evidence type="ECO:0000256" key="2">
    <source>
        <dbReference type="ARBA" id="ARBA00022857"/>
    </source>
</evidence>
<dbReference type="GO" id="GO:0004806">
    <property type="term" value="F:triacylglycerol lipase activity"/>
    <property type="evidence" value="ECO:0007669"/>
    <property type="project" value="TreeGrafter"/>
</dbReference>
<dbReference type="Proteomes" id="UP001221142">
    <property type="component" value="Unassembled WGS sequence"/>
</dbReference>
<dbReference type="CDD" id="cd05374">
    <property type="entry name" value="17beta-HSD-like_SDR_c"/>
    <property type="match status" value="1"/>
</dbReference>
<evidence type="ECO:0000313" key="5">
    <source>
        <dbReference type="EMBL" id="KAJ7607467.1"/>
    </source>
</evidence>
<dbReference type="GO" id="GO:0000140">
    <property type="term" value="F:acylglycerone-phosphate reductase (NADP+) activity"/>
    <property type="evidence" value="ECO:0007669"/>
    <property type="project" value="TreeGrafter"/>
</dbReference>
<dbReference type="Gene3D" id="3.40.50.720">
    <property type="entry name" value="NAD(P)-binding Rossmann-like Domain"/>
    <property type="match status" value="1"/>
</dbReference>
<protein>
    <submittedName>
        <fullName evidence="5">NAD-P-binding protein</fullName>
    </submittedName>
</protein>
<dbReference type="PANTHER" id="PTHR44169:SF6">
    <property type="entry name" value="NADPH-DEPENDENT 1-ACYLDIHYDROXYACETONE PHOSPHATE REDUCTASE"/>
    <property type="match status" value="1"/>
</dbReference>
<dbReference type="GO" id="GO:0005783">
    <property type="term" value="C:endoplasmic reticulum"/>
    <property type="evidence" value="ECO:0007669"/>
    <property type="project" value="TreeGrafter"/>
</dbReference>
<dbReference type="EMBL" id="JARKIF010000049">
    <property type="protein sequence ID" value="KAJ7607467.1"/>
    <property type="molecule type" value="Genomic_DNA"/>
</dbReference>
<dbReference type="PRINTS" id="PR00081">
    <property type="entry name" value="GDHRDH"/>
</dbReference>
<proteinExistence type="inferred from homology"/>
<dbReference type="InterPro" id="IPR002347">
    <property type="entry name" value="SDR_fam"/>
</dbReference>
<accession>A0AAD7B1R5</accession>
<keyword evidence="2" id="KW-0521">NADP</keyword>
<organism evidence="5 6">
    <name type="scientific">Roridomyces roridus</name>
    <dbReference type="NCBI Taxonomy" id="1738132"/>
    <lineage>
        <taxon>Eukaryota</taxon>
        <taxon>Fungi</taxon>
        <taxon>Dikarya</taxon>
        <taxon>Basidiomycota</taxon>
        <taxon>Agaricomycotina</taxon>
        <taxon>Agaricomycetes</taxon>
        <taxon>Agaricomycetidae</taxon>
        <taxon>Agaricales</taxon>
        <taxon>Marasmiineae</taxon>
        <taxon>Mycenaceae</taxon>
        <taxon>Roridomyces</taxon>
    </lineage>
</organism>
<evidence type="ECO:0000256" key="4">
    <source>
        <dbReference type="RuleBase" id="RU000363"/>
    </source>
</evidence>
<dbReference type="AlphaFoldDB" id="A0AAD7B1R5"/>
<dbReference type="Pfam" id="PF00106">
    <property type="entry name" value="adh_short"/>
    <property type="match status" value="1"/>
</dbReference>
<evidence type="ECO:0000256" key="1">
    <source>
        <dbReference type="ARBA" id="ARBA00006484"/>
    </source>
</evidence>
<name>A0AAD7B1R5_9AGAR</name>
<dbReference type="GO" id="GO:0019433">
    <property type="term" value="P:triglyceride catabolic process"/>
    <property type="evidence" value="ECO:0007669"/>
    <property type="project" value="TreeGrafter"/>
</dbReference>
<comment type="caution">
    <text evidence="5">The sequence shown here is derived from an EMBL/GenBank/DDBJ whole genome shotgun (WGS) entry which is preliminary data.</text>
</comment>
<dbReference type="FunFam" id="3.40.50.720:FF:000261">
    <property type="entry name" value="NADPH-dependent 1-acyldihydroxyacetone phosphate reductase"/>
    <property type="match status" value="1"/>
</dbReference>
<comment type="similarity">
    <text evidence="1 4">Belongs to the short-chain dehydrogenases/reductases (SDR) family.</text>
</comment>
<gene>
    <name evidence="5" type="ORF">FB45DRAFT_1067790</name>
</gene>
<evidence type="ECO:0000313" key="6">
    <source>
        <dbReference type="Proteomes" id="UP001221142"/>
    </source>
</evidence>